<evidence type="ECO:0000313" key="1">
    <source>
        <dbReference type="EMBL" id="KAJ7551444.1"/>
    </source>
</evidence>
<accession>A0ACC2DAT6</accession>
<gene>
    <name evidence="1" type="ORF">O6H91_06G015500</name>
</gene>
<proteinExistence type="predicted"/>
<organism evidence="1 2">
    <name type="scientific">Diphasiastrum complanatum</name>
    <name type="common">Issler's clubmoss</name>
    <name type="synonym">Lycopodium complanatum</name>
    <dbReference type="NCBI Taxonomy" id="34168"/>
    <lineage>
        <taxon>Eukaryota</taxon>
        <taxon>Viridiplantae</taxon>
        <taxon>Streptophyta</taxon>
        <taxon>Embryophyta</taxon>
        <taxon>Tracheophyta</taxon>
        <taxon>Lycopodiopsida</taxon>
        <taxon>Lycopodiales</taxon>
        <taxon>Lycopodiaceae</taxon>
        <taxon>Lycopodioideae</taxon>
        <taxon>Diphasiastrum</taxon>
    </lineage>
</organism>
<name>A0ACC2DAT6_DIPCM</name>
<dbReference type="Proteomes" id="UP001162992">
    <property type="component" value="Chromosome 6"/>
</dbReference>
<keyword evidence="2" id="KW-1185">Reference proteome</keyword>
<protein>
    <submittedName>
        <fullName evidence="1">Uncharacterized protein</fullName>
    </submittedName>
</protein>
<dbReference type="EMBL" id="CM055097">
    <property type="protein sequence ID" value="KAJ7551444.1"/>
    <property type="molecule type" value="Genomic_DNA"/>
</dbReference>
<reference evidence="2" key="1">
    <citation type="journal article" date="2024" name="Proc. Natl. Acad. Sci. U.S.A.">
        <title>Extraordinary preservation of gene collinearity over three hundred million years revealed in homosporous lycophytes.</title>
        <authorList>
            <person name="Li C."/>
            <person name="Wickell D."/>
            <person name="Kuo L.Y."/>
            <person name="Chen X."/>
            <person name="Nie B."/>
            <person name="Liao X."/>
            <person name="Peng D."/>
            <person name="Ji J."/>
            <person name="Jenkins J."/>
            <person name="Williams M."/>
            <person name="Shu S."/>
            <person name="Plott C."/>
            <person name="Barry K."/>
            <person name="Rajasekar S."/>
            <person name="Grimwood J."/>
            <person name="Han X."/>
            <person name="Sun S."/>
            <person name="Hou Z."/>
            <person name="He W."/>
            <person name="Dai G."/>
            <person name="Sun C."/>
            <person name="Schmutz J."/>
            <person name="Leebens-Mack J.H."/>
            <person name="Li F.W."/>
            <person name="Wang L."/>
        </authorList>
    </citation>
    <scope>NUCLEOTIDE SEQUENCE [LARGE SCALE GENOMIC DNA]</scope>
    <source>
        <strain evidence="2">cv. PW_Plant_1</strain>
    </source>
</reference>
<sequence length="339" mass="37480">MSTSASQLRRGHKSSNIIGRLTAYFTNKSELASETDGRSRGFAVSSTQKEPEVSASSDTKSRTETAVAMGESDQQEPAMMSTYYLNHGNPMVPFSGMPLKDFLIGLGKSMKTKPKAILVVSAHWDTEVPLVTVRSKNSTYHDFYGFPSFTYQLRYDAPGAPDLSRRIVQLLKGEGFTSIGEDSERGLDHGVWVPLMLMYPNPDIPVVQLSIQSKKDGAYHYKMGQALAPLTKEGVLIIGSGSAIHNMRSLRMNIKSTPTWAAAFDDWLTTSLAQKRYDEVIHYEETAPYAKTAHPTPDHFLPLLVALGAAGEDATSKLINHGWELLCFSMACFEFKHVF</sequence>
<comment type="caution">
    <text evidence="1">The sequence shown here is derived from an EMBL/GenBank/DDBJ whole genome shotgun (WGS) entry which is preliminary data.</text>
</comment>
<evidence type="ECO:0000313" key="2">
    <source>
        <dbReference type="Proteomes" id="UP001162992"/>
    </source>
</evidence>